<reference evidence="16" key="1">
    <citation type="submission" date="2019-10" db="EMBL/GenBank/DDBJ databases">
        <title>Lacipirellula parvula gen. nov., sp. nov., representing a lineage of planctomycetes widespread in freshwater anoxic habitats, and description of the family Lacipirellulaceae.</title>
        <authorList>
            <person name="Dedysh S.N."/>
            <person name="Kulichevskaya I.S."/>
            <person name="Beletsky A.V."/>
            <person name="Rakitin A.L."/>
            <person name="Mardanov A.V."/>
            <person name="Ivanova A.A."/>
            <person name="Saltykova V.X."/>
            <person name="Rijpstra W.I.C."/>
            <person name="Sinninghe Damste J.S."/>
            <person name="Ravin N.V."/>
        </authorList>
    </citation>
    <scope>NUCLEOTIDE SEQUENCE [LARGE SCALE GENOMIC DNA]</scope>
    <source>
        <strain evidence="16">PX69</strain>
    </source>
</reference>
<feature type="binding site" evidence="10 14">
    <location>
        <position position="20"/>
    </location>
    <ligand>
        <name>substrate</name>
    </ligand>
</feature>
<protein>
    <recommendedName>
        <fullName evidence="7 10">Ribulose-phosphate 3-epimerase</fullName>
        <ecNumber evidence="7 10">5.1.3.1</ecNumber>
    </recommendedName>
</protein>
<feature type="active site" description="Proton donor" evidence="10 12">
    <location>
        <position position="183"/>
    </location>
</feature>
<evidence type="ECO:0000256" key="5">
    <source>
        <dbReference type="ARBA" id="ARBA00001954"/>
    </source>
</evidence>
<dbReference type="NCBIfam" id="TIGR01163">
    <property type="entry name" value="rpe"/>
    <property type="match status" value="1"/>
</dbReference>
<dbReference type="GO" id="GO:0046872">
    <property type="term" value="F:metal ion binding"/>
    <property type="evidence" value="ECO:0007669"/>
    <property type="project" value="UniProtKB-UniRule"/>
</dbReference>
<accession>A0A5K7X2I6</accession>
<comment type="function">
    <text evidence="10">Catalyzes the reversible epimerization of D-ribulose 5-phosphate to D-xylulose 5-phosphate.</text>
</comment>
<comment type="cofactor">
    <cofactor evidence="4">
        <name>Zn(2+)</name>
        <dbReference type="ChEBI" id="CHEBI:29105"/>
    </cofactor>
</comment>
<evidence type="ECO:0000256" key="6">
    <source>
        <dbReference type="ARBA" id="ARBA00009541"/>
    </source>
</evidence>
<evidence type="ECO:0000256" key="12">
    <source>
        <dbReference type="PIRSR" id="PIRSR001461-1"/>
    </source>
</evidence>
<dbReference type="InterPro" id="IPR013785">
    <property type="entry name" value="Aldolase_TIM"/>
</dbReference>
<dbReference type="PROSITE" id="PS01085">
    <property type="entry name" value="RIBUL_P_3_EPIMER_1"/>
    <property type="match status" value="1"/>
</dbReference>
<sequence>MPRRRILDELRNPPPVVLPSLLLCDFGNLAAEVKAVEAAGARAFHLDVMDGNFVPNITYGMPIVEAVRRASDLPIDVHMMVSKPAAFVDEIIDAGADIVTIHAEATDDPRPILEQIRKRGALASLAINPPTPVEAIADALPLCDMVLCMSVMPGFGAQQFEAVALDKLRALRSLRSDLLLEIDGGVNASTIAQCTAAGAQMLVVGSAIFKKPAPYADSLAELTRLAASGTQ</sequence>
<dbReference type="GO" id="GO:0019323">
    <property type="term" value="P:pentose catabolic process"/>
    <property type="evidence" value="ECO:0007669"/>
    <property type="project" value="UniProtKB-UniRule"/>
</dbReference>
<comment type="cofactor">
    <cofactor evidence="3">
        <name>Co(2+)</name>
        <dbReference type="ChEBI" id="CHEBI:48828"/>
    </cofactor>
</comment>
<feature type="active site" description="Proton acceptor" evidence="10 12">
    <location>
        <position position="47"/>
    </location>
</feature>
<dbReference type="GO" id="GO:0005737">
    <property type="term" value="C:cytoplasm"/>
    <property type="evidence" value="ECO:0007669"/>
    <property type="project" value="UniProtKB-ARBA"/>
</dbReference>
<keyword evidence="13" id="KW-0170">Cobalt</keyword>
<feature type="binding site" evidence="10 13">
    <location>
        <position position="183"/>
    </location>
    <ligand>
        <name>a divalent metal cation</name>
        <dbReference type="ChEBI" id="CHEBI:60240"/>
    </ligand>
</feature>
<keyword evidence="9 10" id="KW-0413">Isomerase</keyword>
<dbReference type="EC" id="5.1.3.1" evidence="7 10"/>
<comment type="catalytic activity">
    <reaction evidence="1 10 11">
        <text>D-ribulose 5-phosphate = D-xylulose 5-phosphate</text>
        <dbReference type="Rhea" id="RHEA:13677"/>
        <dbReference type="ChEBI" id="CHEBI:57737"/>
        <dbReference type="ChEBI" id="CHEBI:58121"/>
        <dbReference type="EC" id="5.1.3.1"/>
    </reaction>
</comment>
<keyword evidence="10 11" id="KW-0119">Carbohydrate metabolism</keyword>
<keyword evidence="13" id="KW-0862">Zinc</keyword>
<evidence type="ECO:0000256" key="9">
    <source>
        <dbReference type="ARBA" id="ARBA00023235"/>
    </source>
</evidence>
<feature type="binding site" evidence="14">
    <location>
        <position position="185"/>
    </location>
    <ligand>
        <name>substrate</name>
    </ligand>
</feature>
<keyword evidence="13" id="KW-0464">Manganese</keyword>
<feature type="binding site" evidence="10 13">
    <location>
        <position position="47"/>
    </location>
    <ligand>
        <name>a divalent metal cation</name>
        <dbReference type="ChEBI" id="CHEBI:60240"/>
    </ligand>
</feature>
<evidence type="ECO:0000256" key="3">
    <source>
        <dbReference type="ARBA" id="ARBA00001941"/>
    </source>
</evidence>
<feature type="binding site" evidence="10 13">
    <location>
        <position position="45"/>
    </location>
    <ligand>
        <name>a divalent metal cation</name>
        <dbReference type="ChEBI" id="CHEBI:60240"/>
    </ligand>
</feature>
<gene>
    <name evidence="10" type="primary">rpe</name>
    <name evidence="15" type="ORF">PLANPX_0302</name>
</gene>
<comment type="cofactor">
    <cofactor evidence="2">
        <name>Mn(2+)</name>
        <dbReference type="ChEBI" id="CHEBI:29035"/>
    </cofactor>
</comment>
<dbReference type="PIRSF" id="PIRSF001461">
    <property type="entry name" value="RPE"/>
    <property type="match status" value="1"/>
</dbReference>
<keyword evidence="8 10" id="KW-0479">Metal-binding</keyword>
<evidence type="ECO:0000313" key="15">
    <source>
        <dbReference type="EMBL" id="BBO30690.1"/>
    </source>
</evidence>
<dbReference type="GO" id="GO:0006098">
    <property type="term" value="P:pentose-phosphate shunt"/>
    <property type="evidence" value="ECO:0007669"/>
    <property type="project" value="UniProtKB-UniRule"/>
</dbReference>
<feature type="binding site" evidence="10 14">
    <location>
        <position position="78"/>
    </location>
    <ligand>
        <name>substrate</name>
    </ligand>
</feature>
<evidence type="ECO:0000256" key="13">
    <source>
        <dbReference type="PIRSR" id="PIRSR001461-2"/>
    </source>
</evidence>
<evidence type="ECO:0000256" key="2">
    <source>
        <dbReference type="ARBA" id="ARBA00001936"/>
    </source>
</evidence>
<dbReference type="KEGG" id="lpav:PLANPX_0302"/>
<dbReference type="InterPro" id="IPR011060">
    <property type="entry name" value="RibuloseP-bd_barrel"/>
</dbReference>
<dbReference type="NCBIfam" id="NF004076">
    <property type="entry name" value="PRK05581.1-4"/>
    <property type="match status" value="1"/>
</dbReference>
<dbReference type="RefSeq" id="WP_152096989.1">
    <property type="nucleotide sequence ID" value="NZ_AP021861.1"/>
</dbReference>
<dbReference type="CDD" id="cd00429">
    <property type="entry name" value="RPE"/>
    <property type="match status" value="1"/>
</dbReference>
<organism evidence="15 16">
    <name type="scientific">Lacipirellula parvula</name>
    <dbReference type="NCBI Taxonomy" id="2650471"/>
    <lineage>
        <taxon>Bacteria</taxon>
        <taxon>Pseudomonadati</taxon>
        <taxon>Planctomycetota</taxon>
        <taxon>Planctomycetia</taxon>
        <taxon>Pirellulales</taxon>
        <taxon>Lacipirellulaceae</taxon>
        <taxon>Lacipirellula</taxon>
    </lineage>
</organism>
<name>A0A5K7X2I6_9BACT</name>
<evidence type="ECO:0000256" key="7">
    <source>
        <dbReference type="ARBA" id="ARBA00013188"/>
    </source>
</evidence>
<dbReference type="HAMAP" id="MF_02227">
    <property type="entry name" value="RPE"/>
    <property type="match status" value="1"/>
</dbReference>
<evidence type="ECO:0000256" key="8">
    <source>
        <dbReference type="ARBA" id="ARBA00022723"/>
    </source>
</evidence>
<evidence type="ECO:0000313" key="16">
    <source>
        <dbReference type="Proteomes" id="UP000326837"/>
    </source>
</evidence>
<evidence type="ECO:0000256" key="4">
    <source>
        <dbReference type="ARBA" id="ARBA00001947"/>
    </source>
</evidence>
<feature type="binding site" evidence="10">
    <location>
        <begin position="183"/>
        <end position="185"/>
    </location>
    <ligand>
        <name>substrate</name>
    </ligand>
</feature>
<dbReference type="FunFam" id="3.20.20.70:FF:000004">
    <property type="entry name" value="Ribulose-phosphate 3-epimerase"/>
    <property type="match status" value="1"/>
</dbReference>
<dbReference type="Gene3D" id="3.20.20.70">
    <property type="entry name" value="Aldolase class I"/>
    <property type="match status" value="1"/>
</dbReference>
<evidence type="ECO:0000256" key="11">
    <source>
        <dbReference type="PIRNR" id="PIRNR001461"/>
    </source>
</evidence>
<evidence type="ECO:0000256" key="14">
    <source>
        <dbReference type="PIRSR" id="PIRSR001461-3"/>
    </source>
</evidence>
<evidence type="ECO:0000256" key="10">
    <source>
        <dbReference type="HAMAP-Rule" id="MF_02227"/>
    </source>
</evidence>
<dbReference type="GO" id="GO:0004750">
    <property type="term" value="F:D-ribulose-phosphate 3-epimerase activity"/>
    <property type="evidence" value="ECO:0007669"/>
    <property type="project" value="UniProtKB-UniRule"/>
</dbReference>
<dbReference type="InterPro" id="IPR000056">
    <property type="entry name" value="Ribul_P_3_epim-like"/>
</dbReference>
<keyword evidence="16" id="KW-1185">Reference proteome</keyword>
<dbReference type="EMBL" id="AP021861">
    <property type="protein sequence ID" value="BBO30690.1"/>
    <property type="molecule type" value="Genomic_DNA"/>
</dbReference>
<dbReference type="Proteomes" id="UP000326837">
    <property type="component" value="Chromosome"/>
</dbReference>
<evidence type="ECO:0000256" key="1">
    <source>
        <dbReference type="ARBA" id="ARBA00001782"/>
    </source>
</evidence>
<proteinExistence type="inferred from homology"/>
<dbReference type="PANTHER" id="PTHR11749">
    <property type="entry name" value="RIBULOSE-5-PHOSPHATE-3-EPIMERASE"/>
    <property type="match status" value="1"/>
</dbReference>
<dbReference type="AlphaFoldDB" id="A0A5K7X2I6"/>
<comment type="cofactor">
    <cofactor evidence="5">
        <name>Fe(2+)</name>
        <dbReference type="ChEBI" id="CHEBI:29033"/>
    </cofactor>
</comment>
<comment type="cofactor">
    <cofactor evidence="10 13">
        <name>a divalent metal cation</name>
        <dbReference type="ChEBI" id="CHEBI:60240"/>
    </cofactor>
    <text evidence="10 13">Binds 1 divalent metal cation per subunit.</text>
</comment>
<dbReference type="Pfam" id="PF00834">
    <property type="entry name" value="Ribul_P_3_epim"/>
    <property type="match status" value="1"/>
</dbReference>
<comment type="similarity">
    <text evidence="6 10 11">Belongs to the ribulose-phosphate 3-epimerase family.</text>
</comment>
<comment type="pathway">
    <text evidence="10">Carbohydrate degradation.</text>
</comment>
<feature type="binding site" evidence="10 14">
    <location>
        <begin position="205"/>
        <end position="206"/>
    </location>
    <ligand>
        <name>substrate</name>
    </ligand>
</feature>
<dbReference type="InterPro" id="IPR026019">
    <property type="entry name" value="Ribul_P_3_epim"/>
</dbReference>
<comment type="caution">
    <text evidence="10">Lacks conserved residue(s) required for the propagation of feature annotation.</text>
</comment>
<feature type="binding site" evidence="10 13">
    <location>
        <position position="78"/>
    </location>
    <ligand>
        <name>a divalent metal cation</name>
        <dbReference type="ChEBI" id="CHEBI:60240"/>
    </ligand>
</feature>
<dbReference type="SUPFAM" id="SSF51366">
    <property type="entry name" value="Ribulose-phoshate binding barrel"/>
    <property type="match status" value="1"/>
</dbReference>